<dbReference type="AlphaFoldDB" id="A0A1Y0B3V4"/>
<dbReference type="EMBL" id="KY774314">
    <property type="protein sequence ID" value="ART32135.1"/>
    <property type="molecule type" value="Genomic_DNA"/>
</dbReference>
<proteinExistence type="predicted"/>
<protein>
    <submittedName>
        <fullName evidence="1">Uncharacterized protein</fullName>
    </submittedName>
</protein>
<accession>A0A1Y0B3V4</accession>
<geneLocation type="mitochondrion" evidence="1"/>
<sequence>MLLGPWSLVYFLNKSKNLLYLDFSKLHGLLSWAELLDVSS</sequence>
<name>A0A1Y0B3V4_9LAMI</name>
<evidence type="ECO:0000313" key="1">
    <source>
        <dbReference type="EMBL" id="ART32135.1"/>
    </source>
</evidence>
<reference evidence="1" key="1">
    <citation type="submission" date="2017-03" db="EMBL/GenBank/DDBJ databases">
        <title>The mitochondrial genome of the carnivorous plant Utricularia reniformis (Lentibulariaceae): structure, comparative analysis and evolutionary landmarks.</title>
        <authorList>
            <person name="Silva S.R."/>
            <person name="Alvarenga D.O."/>
            <person name="Michael T.P."/>
            <person name="Miranda V.F.O."/>
            <person name="Varani A.M."/>
        </authorList>
    </citation>
    <scope>NUCLEOTIDE SEQUENCE</scope>
</reference>
<gene>
    <name evidence="1" type="ORF">AEK19_MT1972</name>
</gene>
<organism evidence="1">
    <name type="scientific">Utricularia reniformis</name>
    <dbReference type="NCBI Taxonomy" id="192314"/>
    <lineage>
        <taxon>Eukaryota</taxon>
        <taxon>Viridiplantae</taxon>
        <taxon>Streptophyta</taxon>
        <taxon>Embryophyta</taxon>
        <taxon>Tracheophyta</taxon>
        <taxon>Spermatophyta</taxon>
        <taxon>Magnoliopsida</taxon>
        <taxon>eudicotyledons</taxon>
        <taxon>Gunneridae</taxon>
        <taxon>Pentapetalae</taxon>
        <taxon>asterids</taxon>
        <taxon>lamiids</taxon>
        <taxon>Lamiales</taxon>
        <taxon>Lentibulariaceae</taxon>
        <taxon>Utricularia</taxon>
    </lineage>
</organism>
<keyword evidence="1" id="KW-0496">Mitochondrion</keyword>